<name>A0A1S2NHG8_9BURK</name>
<evidence type="ECO:0008006" key="3">
    <source>
        <dbReference type="Google" id="ProtNLM"/>
    </source>
</evidence>
<organism evidence="1 2">
    <name type="scientific">Massilia timonae</name>
    <dbReference type="NCBI Taxonomy" id="47229"/>
    <lineage>
        <taxon>Bacteria</taxon>
        <taxon>Pseudomonadati</taxon>
        <taxon>Pseudomonadota</taxon>
        <taxon>Betaproteobacteria</taxon>
        <taxon>Burkholderiales</taxon>
        <taxon>Oxalobacteraceae</taxon>
        <taxon>Telluria group</taxon>
        <taxon>Massilia</taxon>
    </lineage>
</organism>
<evidence type="ECO:0000313" key="2">
    <source>
        <dbReference type="Proteomes" id="UP000180246"/>
    </source>
</evidence>
<protein>
    <recommendedName>
        <fullName evidence="3">DUF1963 domain-containing protein</fullName>
    </recommendedName>
</protein>
<sequence>MAKKLMLNAPCVDVDLPRIGGEALIGGVVEWPAAPDGKALTLLISVPTTFLNDNVGFKLPVGMFVSVFSYYDAQEYFLDYVTYHGSSQELALLREGYTRVILHQSGFEVAGVPSVPAMAMQAEGELADDEPYTGSKLGGKAGLLQAEPLGLNDECFALQIYGARFPHPFRRALGLSDAVGYLFIRPKASPGDLGKDAGTFFVQTT</sequence>
<dbReference type="EMBL" id="JRYB01000001">
    <property type="protein sequence ID" value="OIJ44478.1"/>
    <property type="molecule type" value="Genomic_DNA"/>
</dbReference>
<comment type="caution">
    <text evidence="1">The sequence shown here is derived from an EMBL/GenBank/DDBJ whole genome shotgun (WGS) entry which is preliminary data.</text>
</comment>
<reference evidence="1 2" key="1">
    <citation type="submission" date="2014-10" db="EMBL/GenBank/DDBJ databases">
        <authorList>
            <person name="Seo M.-J."/>
            <person name="Seok Y.J."/>
            <person name="Cha I.-T."/>
        </authorList>
    </citation>
    <scope>NUCLEOTIDE SEQUENCE [LARGE SCALE GENOMIC DNA]</scope>
    <source>
        <strain evidence="1 2">NEU</strain>
    </source>
</reference>
<gene>
    <name evidence="1" type="ORF">LO55_3657</name>
</gene>
<proteinExistence type="predicted"/>
<accession>A0A1S2NHG8</accession>
<dbReference type="AlphaFoldDB" id="A0A1S2NHG8"/>
<evidence type="ECO:0000313" key="1">
    <source>
        <dbReference type="EMBL" id="OIJ44478.1"/>
    </source>
</evidence>
<dbReference type="RefSeq" id="WP_071362529.1">
    <property type="nucleotide sequence ID" value="NZ_JRYB01000001.1"/>
</dbReference>
<dbReference type="Proteomes" id="UP000180246">
    <property type="component" value="Unassembled WGS sequence"/>
</dbReference>